<evidence type="ECO:0000259" key="3">
    <source>
        <dbReference type="Pfam" id="PF00534"/>
    </source>
</evidence>
<dbReference type="Proteomes" id="UP000275225">
    <property type="component" value="Unassembled WGS sequence"/>
</dbReference>
<feature type="domain" description="Glycosyltransferase subfamily 4-like N-terminal" evidence="4">
    <location>
        <begin position="37"/>
        <end position="141"/>
    </location>
</feature>
<dbReference type="Pfam" id="PF00534">
    <property type="entry name" value="Glycos_transf_1"/>
    <property type="match status" value="1"/>
</dbReference>
<comment type="caution">
    <text evidence="5">The sequence shown here is derived from an EMBL/GenBank/DDBJ whole genome shotgun (WGS) entry which is preliminary data.</text>
</comment>
<evidence type="ECO:0000313" key="6">
    <source>
        <dbReference type="Proteomes" id="UP000275225"/>
    </source>
</evidence>
<dbReference type="CDD" id="cd03802">
    <property type="entry name" value="GT4_AviGT4-like"/>
    <property type="match status" value="1"/>
</dbReference>
<dbReference type="InterPro" id="IPR028098">
    <property type="entry name" value="Glyco_trans_4-like_N"/>
</dbReference>
<evidence type="ECO:0000256" key="2">
    <source>
        <dbReference type="ARBA" id="ARBA00022679"/>
    </source>
</evidence>
<gene>
    <name evidence="5" type="ORF">EHW97_05515</name>
</gene>
<reference evidence="5 6" key="1">
    <citation type="submission" date="2018-11" db="EMBL/GenBank/DDBJ databases">
        <authorList>
            <person name="Li F."/>
        </authorList>
    </citation>
    <scope>NUCLEOTIDE SEQUENCE [LARGE SCALE GENOMIC DNA]</scope>
    <source>
        <strain evidence="5 6">YS17T</strain>
    </source>
</reference>
<proteinExistence type="predicted"/>
<protein>
    <submittedName>
        <fullName evidence="5">Glycosyltransferase family 4 protein</fullName>
    </submittedName>
</protein>
<dbReference type="OrthoDB" id="9809227at2"/>
<name>A0A3N6X4W8_9ACTN</name>
<dbReference type="InterPro" id="IPR001296">
    <property type="entry name" value="Glyco_trans_1"/>
</dbReference>
<keyword evidence="2 5" id="KW-0808">Transferase</keyword>
<keyword evidence="1" id="KW-0328">Glycosyltransferase</keyword>
<evidence type="ECO:0000256" key="1">
    <source>
        <dbReference type="ARBA" id="ARBA00022676"/>
    </source>
</evidence>
<organism evidence="5 6">
    <name type="scientific">Aeromicrobium camelliae</name>
    <dbReference type="NCBI Taxonomy" id="1538144"/>
    <lineage>
        <taxon>Bacteria</taxon>
        <taxon>Bacillati</taxon>
        <taxon>Actinomycetota</taxon>
        <taxon>Actinomycetes</taxon>
        <taxon>Propionibacteriales</taxon>
        <taxon>Nocardioidaceae</taxon>
        <taxon>Aeromicrobium</taxon>
    </lineage>
</organism>
<keyword evidence="6" id="KW-1185">Reference proteome</keyword>
<dbReference type="PANTHER" id="PTHR12526">
    <property type="entry name" value="GLYCOSYLTRANSFERASE"/>
    <property type="match status" value="1"/>
</dbReference>
<dbReference type="GO" id="GO:0016757">
    <property type="term" value="F:glycosyltransferase activity"/>
    <property type="evidence" value="ECO:0007669"/>
    <property type="project" value="UniProtKB-KW"/>
</dbReference>
<accession>A0A3N6X4W8</accession>
<evidence type="ECO:0000313" key="5">
    <source>
        <dbReference type="EMBL" id="RQN08708.1"/>
    </source>
</evidence>
<dbReference type="RefSeq" id="WP_124236164.1">
    <property type="nucleotide sequence ID" value="NZ_JBHUFI010000003.1"/>
</dbReference>
<evidence type="ECO:0000259" key="4">
    <source>
        <dbReference type="Pfam" id="PF13439"/>
    </source>
</evidence>
<sequence length="372" mass="39570">MSLALRSSDLSAAPAADAPLRIGMVTPPWYALPPQGYGGTEAVVAALVDQLVARGHEVTLVAAGENGTAAQDFVPIYPAPPSELLGSSAIPEVITAATAARAFAERDLDLIHDHSLAGPLLAFGRDVPTVVTMHGPVDGEHGEFLARLGDAVGVVSISAAQRRLDPRLHWVGTVHNAIDVSSFPLAVEKDSYVLWIGRFSPDKGAHLAIDAARRAGRRILLAGKLNEPSEHTYFEQEVAPRLGQQAEYVGEADAALKRELFAGARCLVFPIQWEEPFGMVMIEALACGTPVVATRRGSVPEVVQNGTTGLIVDAVDDLAAAIIAAEDLDPQACRRQAEERFDLPVMATGYERVYRGVLERSTPSPAARERAA</sequence>
<feature type="domain" description="Glycosyl transferase family 1" evidence="3">
    <location>
        <begin position="187"/>
        <end position="332"/>
    </location>
</feature>
<dbReference type="EMBL" id="RQJX01000005">
    <property type="protein sequence ID" value="RQN08708.1"/>
    <property type="molecule type" value="Genomic_DNA"/>
</dbReference>
<dbReference type="PANTHER" id="PTHR12526:SF595">
    <property type="entry name" value="BLL5217 PROTEIN"/>
    <property type="match status" value="1"/>
</dbReference>
<dbReference type="AlphaFoldDB" id="A0A3N6X4W8"/>
<dbReference type="Gene3D" id="3.40.50.2000">
    <property type="entry name" value="Glycogen Phosphorylase B"/>
    <property type="match status" value="2"/>
</dbReference>
<dbReference type="SUPFAM" id="SSF53756">
    <property type="entry name" value="UDP-Glycosyltransferase/glycogen phosphorylase"/>
    <property type="match status" value="1"/>
</dbReference>
<dbReference type="Pfam" id="PF13439">
    <property type="entry name" value="Glyco_transf_4"/>
    <property type="match status" value="1"/>
</dbReference>